<dbReference type="Proteomes" id="UP000006746">
    <property type="component" value="Unassembled WGS sequence"/>
</dbReference>
<proteinExistence type="predicted"/>
<reference evidence="1 2" key="1">
    <citation type="journal article" date="2012" name="J. Bacteriol.">
        <title>Genome Sequence of Oceanibaculum indicum Type Strain P24.</title>
        <authorList>
            <person name="Lai Q."/>
            <person name="Shao Z."/>
        </authorList>
    </citation>
    <scope>NUCLEOTIDE SEQUENCE [LARGE SCALE GENOMIC DNA]</scope>
    <source>
        <strain evidence="1 2">P24</strain>
    </source>
</reference>
<dbReference type="AlphaFoldDB" id="K2JSK5"/>
<protein>
    <submittedName>
        <fullName evidence="1">Phage-related DNA transposition protein(B)</fullName>
    </submittedName>
</protein>
<evidence type="ECO:0000313" key="2">
    <source>
        <dbReference type="Proteomes" id="UP000006746"/>
    </source>
</evidence>
<gene>
    <name evidence="1" type="ORF">P24_02871</name>
</gene>
<dbReference type="STRING" id="1207063.P24_02871"/>
<evidence type="ECO:0000313" key="1">
    <source>
        <dbReference type="EMBL" id="EKE78468.1"/>
    </source>
</evidence>
<dbReference type="InterPro" id="IPR009679">
    <property type="entry name" value="Phage_186_CII-like"/>
</dbReference>
<name>K2JSK5_9PROT</name>
<dbReference type="RefSeq" id="WP_008943191.1">
    <property type="nucleotide sequence ID" value="NZ_AMRL01000002.1"/>
</dbReference>
<accession>K2JSK5</accession>
<dbReference type="GO" id="GO:0003677">
    <property type="term" value="F:DNA binding"/>
    <property type="evidence" value="ECO:0007669"/>
    <property type="project" value="InterPro"/>
</dbReference>
<organism evidence="1 2">
    <name type="scientific">Oceanibaculum indicum P24</name>
    <dbReference type="NCBI Taxonomy" id="1207063"/>
    <lineage>
        <taxon>Bacteria</taxon>
        <taxon>Pseudomonadati</taxon>
        <taxon>Pseudomonadota</taxon>
        <taxon>Alphaproteobacteria</taxon>
        <taxon>Rhodospirillales</taxon>
        <taxon>Oceanibaculaceae</taxon>
        <taxon>Oceanibaculum</taxon>
    </lineage>
</organism>
<sequence length="148" mass="16734">MKAKDARTLDLFAWEPPALEQRFTFDDVRAATLDAAIAKGISLVMAESEKSREEIADEMGRFLGQPISKNMLDAYASEARETHKINVPRYLALVHATGDRRLLSLLADQFGWAVVDRRYLKIVEATMAAERAEELADLSRRLRREAGR</sequence>
<comment type="caution">
    <text evidence="1">The sequence shown here is derived from an EMBL/GenBank/DDBJ whole genome shotgun (WGS) entry which is preliminary data.</text>
</comment>
<dbReference type="EMBL" id="AMRL01000002">
    <property type="protein sequence ID" value="EKE78468.1"/>
    <property type="molecule type" value="Genomic_DNA"/>
</dbReference>
<dbReference type="eggNOG" id="ENOG5032TAT">
    <property type="taxonomic scope" value="Bacteria"/>
</dbReference>
<keyword evidence="2" id="KW-1185">Reference proteome</keyword>
<dbReference type="Pfam" id="PF06892">
    <property type="entry name" value="Phage_CP76"/>
    <property type="match status" value="1"/>
</dbReference>